<proteinExistence type="predicted"/>
<keyword evidence="3" id="KW-0067">ATP-binding</keyword>
<keyword evidence="3" id="KW-0547">Nucleotide-binding</keyword>
<keyword evidence="3" id="KW-0378">Hydrolase</keyword>
<evidence type="ECO:0000313" key="3">
    <source>
        <dbReference type="EMBL" id="XBO44862.1"/>
    </source>
</evidence>
<evidence type="ECO:0000256" key="1">
    <source>
        <dbReference type="SAM" id="MobiDB-lite"/>
    </source>
</evidence>
<keyword evidence="3" id="KW-0347">Helicase</keyword>
<gene>
    <name evidence="3" type="ORF">ABEG17_05850</name>
</gene>
<accession>A0AAU7JX56</accession>
<dbReference type="GO" id="GO:0004386">
    <property type="term" value="F:helicase activity"/>
    <property type="evidence" value="ECO:0007669"/>
    <property type="project" value="UniProtKB-KW"/>
</dbReference>
<sequence length="762" mass="80317">MPPKTRPQPVTVRSMADDVRGRTDGELRELLHRRQDLARPAPADLSALAARASTRASVQRAVDSLDLAHLQVLEAALAAPETSSSAVEPATVAALLGATAGTVSPLLDDLWSLALLWRSPEGLRVVRTVSEVLVHPAGLGPHAVDLPGADPAPAPDDVTKAVADAPPAARAILDRLTWGPPVAVLPAGTPDRVAVGARWLLEQHLVRPAGGDQLALPREVALALRGGRSHAEPALASPVLDGQDRALDTIDAAAGQQVTDLLALVDELAAEWGLRPPRVLRSGGLAVRDLKRVGSVLDVDEARAAFVVELAYAAGLLADDGSLDPSWAPTPAYDEWQQQPGDQRWAAVARAWLLTTRAPHLVGTTPAGASGTVNALGPDAHWPPARGLRRDVLDQFSGAPSGLSPTPASVATALRWRRPRRVPGTFDVVITAVLREAEWLGVTGRGALSSAGRALLEGRDESALAAAMQPHLPDPVEHVLLQADLTAVAPGPLAGSLATFMRLVADIESRGGATVYRFTPDSVRRALDAGWSVDQVVGALSDASHTPVPQPLDYLVRDVARRHGQARVGAMRAYIRCDDETTLGAMLAERELSPLQLRSIAPTVLVSPVAAEMVVDFLRENGFAPAAETPDGGIVVPQAGRHRTPLQRRTSPVTATGVDDELVTTLVGALRAGEQAADYHREQVATRPGPSLPSTDPTTTLAVLRDAAADRQAVWLGYSDADGRVQRLLFYPERVEGGRVHGTAEGLSRTLSIHRVTGAAVT</sequence>
<dbReference type="InterPro" id="IPR032830">
    <property type="entry name" value="XPB/Ssl2_N"/>
</dbReference>
<evidence type="ECO:0000259" key="2">
    <source>
        <dbReference type="Pfam" id="PF13625"/>
    </source>
</evidence>
<protein>
    <submittedName>
        <fullName evidence="3">Helicase-associated domain-containing protein</fullName>
    </submittedName>
</protein>
<dbReference type="RefSeq" id="WP_406832346.1">
    <property type="nucleotide sequence ID" value="NZ_CP157483.1"/>
</dbReference>
<reference evidence="3" key="1">
    <citation type="submission" date="2024-05" db="EMBL/GenBank/DDBJ databases">
        <authorList>
            <person name="Kim S."/>
            <person name="Heo J."/>
            <person name="Choi H."/>
            <person name="Choi Y."/>
            <person name="Kwon S.-W."/>
            <person name="Kim Y."/>
        </authorList>
    </citation>
    <scope>NUCLEOTIDE SEQUENCE</scope>
    <source>
        <strain evidence="3">KACC 23699</strain>
    </source>
</reference>
<feature type="region of interest" description="Disordered" evidence="1">
    <location>
        <begin position="1"/>
        <end position="22"/>
    </location>
</feature>
<name>A0AAU7JX56_9MICO</name>
<organism evidence="3">
    <name type="scientific">Pedococcus sp. KACC 23699</name>
    <dbReference type="NCBI Taxonomy" id="3149228"/>
    <lineage>
        <taxon>Bacteria</taxon>
        <taxon>Bacillati</taxon>
        <taxon>Actinomycetota</taxon>
        <taxon>Actinomycetes</taxon>
        <taxon>Micrococcales</taxon>
        <taxon>Intrasporangiaceae</taxon>
        <taxon>Pedococcus</taxon>
    </lineage>
</organism>
<dbReference type="Pfam" id="PF13625">
    <property type="entry name" value="Helicase_C_3"/>
    <property type="match status" value="1"/>
</dbReference>
<dbReference type="EMBL" id="CP157483">
    <property type="protein sequence ID" value="XBO44862.1"/>
    <property type="molecule type" value="Genomic_DNA"/>
</dbReference>
<feature type="domain" description="Helicase XPB/Ssl2 N-terminal" evidence="2">
    <location>
        <begin position="479"/>
        <end position="601"/>
    </location>
</feature>
<dbReference type="AlphaFoldDB" id="A0AAU7JX56"/>